<organism evidence="1 2">
    <name type="scientific">Propioniciclava flava</name>
    <dbReference type="NCBI Taxonomy" id="2072026"/>
    <lineage>
        <taxon>Bacteria</taxon>
        <taxon>Bacillati</taxon>
        <taxon>Actinomycetota</taxon>
        <taxon>Actinomycetes</taxon>
        <taxon>Propionibacteriales</taxon>
        <taxon>Propionibacteriaceae</taxon>
        <taxon>Propioniciclava</taxon>
    </lineage>
</organism>
<dbReference type="OrthoDB" id="9810154at2"/>
<dbReference type="Gene3D" id="3.40.50.1240">
    <property type="entry name" value="Phosphoglycerate mutase-like"/>
    <property type="match status" value="1"/>
</dbReference>
<comment type="caution">
    <text evidence="1">The sequence shown here is derived from an EMBL/GenBank/DDBJ whole genome shotgun (WGS) entry which is preliminary data.</text>
</comment>
<evidence type="ECO:0000313" key="1">
    <source>
        <dbReference type="EMBL" id="RXW31818.1"/>
    </source>
</evidence>
<dbReference type="SMART" id="SM00855">
    <property type="entry name" value="PGAM"/>
    <property type="match status" value="1"/>
</dbReference>
<dbReference type="CDD" id="cd07067">
    <property type="entry name" value="HP_PGM_like"/>
    <property type="match status" value="1"/>
</dbReference>
<proteinExistence type="predicted"/>
<sequence length="166" mass="17512">MTAERTLVLMRHAKSSWKTNDPDLARPLSPRGTRDAVVAGQILAPLPFDLVLVSPAARAQQTWQTLQMGGAGAAQVVTVDALYHARTPGLIAALHQLPEQAHRVLVIGHEPTLSDTIVTVAAPSPSRDAVASRFPTSGIVVLSVPTAWDALGSQSTTIAAYEVPRG</sequence>
<gene>
    <name evidence="1" type="ORF">C1706_09700</name>
</gene>
<dbReference type="InterPro" id="IPR013078">
    <property type="entry name" value="His_Pase_superF_clade-1"/>
</dbReference>
<dbReference type="SUPFAM" id="SSF53254">
    <property type="entry name" value="Phosphoglycerate mutase-like"/>
    <property type="match status" value="1"/>
</dbReference>
<dbReference type="InterPro" id="IPR029033">
    <property type="entry name" value="His_PPase_superfam"/>
</dbReference>
<dbReference type="RefSeq" id="WP_129459034.1">
    <property type="nucleotide sequence ID" value="NZ_PPCV01000006.1"/>
</dbReference>
<dbReference type="EMBL" id="PPCV01000006">
    <property type="protein sequence ID" value="RXW31818.1"/>
    <property type="molecule type" value="Genomic_DNA"/>
</dbReference>
<dbReference type="Proteomes" id="UP000290624">
    <property type="component" value="Unassembled WGS sequence"/>
</dbReference>
<dbReference type="AlphaFoldDB" id="A0A4V1Q796"/>
<name>A0A4V1Q796_9ACTN</name>
<reference evidence="1 2" key="1">
    <citation type="submission" date="2018-01" db="EMBL/GenBank/DDBJ databases">
        <title>Lactibacter flavus gen. nov., sp. nov., a novel bacterium of the family Propionibacteriaceae isolated from raw milk and dairy products.</title>
        <authorList>
            <person name="Wenning M."/>
            <person name="Breitenwieser F."/>
            <person name="Huptas C."/>
            <person name="von Neubeck M."/>
            <person name="Busse H.-J."/>
            <person name="Scherer S."/>
        </authorList>
    </citation>
    <scope>NUCLEOTIDE SEQUENCE [LARGE SCALE GENOMIC DNA]</scope>
    <source>
        <strain evidence="1 2">VG341</strain>
    </source>
</reference>
<accession>A0A4V1Q796</accession>
<evidence type="ECO:0000313" key="2">
    <source>
        <dbReference type="Proteomes" id="UP000290624"/>
    </source>
</evidence>
<dbReference type="Pfam" id="PF00300">
    <property type="entry name" value="His_Phos_1"/>
    <property type="match status" value="1"/>
</dbReference>
<keyword evidence="2" id="KW-1185">Reference proteome</keyword>
<protein>
    <submittedName>
        <fullName evidence="1">Phosphohistidine phosphatase</fullName>
    </submittedName>
</protein>